<organism evidence="3 6">
    <name type="scientific">Hungatella hathewayi</name>
    <dbReference type="NCBI Taxonomy" id="154046"/>
    <lineage>
        <taxon>Bacteria</taxon>
        <taxon>Bacillati</taxon>
        <taxon>Bacillota</taxon>
        <taxon>Clostridia</taxon>
        <taxon>Lachnospirales</taxon>
        <taxon>Lachnospiraceae</taxon>
        <taxon>Hungatella</taxon>
    </lineage>
</organism>
<dbReference type="AlphaFoldDB" id="A0A174XLC9"/>
<dbReference type="Proteomes" id="UP001055091">
    <property type="component" value="Unassembled WGS sequence"/>
</dbReference>
<dbReference type="RefSeq" id="WP_055652310.1">
    <property type="nucleotide sequence ID" value="NZ_BQNJ01000001.1"/>
</dbReference>
<gene>
    <name evidence="3" type="ORF">CE91St55_20880</name>
    <name evidence="4" type="ORF">GNE07_28320</name>
</gene>
<sequence>MRCFVTGGTGFIGSYVVKSLVEAGIEVVALYHSKSTSRWLDEMLTEEERELLVLEQGDMTDAERIRKLIVDYGCDSVAHLASRLNQKTRANPTDGVQTNIVAFQNLLEICKMEKLRRLVWASSSAVYGVQSDRKRRYGDGNEESMDERTPLCPGSLYSYTKVFNEGLSEFYRKEYGLDSIALRVNLSYGPYIMSSFQPFFSSIIDQPAVGAASRVPYSDTMFDFQYVGDMADIFRDALLAPPTQSGIFNTRGEYRPVKDAIEFIRSVLPETDIQPLGGDMDIPFHFDTSALEQEIGYKPSHTMEQGLLASINMVRRSRGLEEL</sequence>
<dbReference type="SUPFAM" id="SSF51735">
    <property type="entry name" value="NAD(P)-binding Rossmann-fold domains"/>
    <property type="match status" value="1"/>
</dbReference>
<dbReference type="OrthoDB" id="9779041at2"/>
<evidence type="ECO:0000313" key="4">
    <source>
        <dbReference type="EMBL" id="MUB66926.1"/>
    </source>
</evidence>
<dbReference type="GeneID" id="93151054"/>
<dbReference type="EMBL" id="WNME01000038">
    <property type="protein sequence ID" value="MUB66926.1"/>
    <property type="molecule type" value="Genomic_DNA"/>
</dbReference>
<dbReference type="Pfam" id="PF01370">
    <property type="entry name" value="Epimerase"/>
    <property type="match status" value="1"/>
</dbReference>
<evidence type="ECO:0000313" key="5">
    <source>
        <dbReference type="Proteomes" id="UP000434223"/>
    </source>
</evidence>
<dbReference type="InterPro" id="IPR001509">
    <property type="entry name" value="Epimerase_deHydtase"/>
</dbReference>
<proteinExistence type="inferred from homology"/>
<dbReference type="Proteomes" id="UP000434223">
    <property type="component" value="Unassembled WGS sequence"/>
</dbReference>
<evidence type="ECO:0000313" key="3">
    <source>
        <dbReference type="EMBL" id="GKH00107.1"/>
    </source>
</evidence>
<reference evidence="3" key="2">
    <citation type="submission" date="2022-01" db="EMBL/GenBank/DDBJ databases">
        <title>Novel bile acid biosynthetic pathways are enriched in the microbiome of centenarians.</title>
        <authorList>
            <person name="Sato Y."/>
            <person name="Atarashi K."/>
            <person name="Plichta R.D."/>
            <person name="Arai Y."/>
            <person name="Sasajima S."/>
            <person name="Kearney M.S."/>
            <person name="Suda W."/>
            <person name="Takeshita K."/>
            <person name="Sasaki T."/>
            <person name="Okamoto S."/>
            <person name="Skelly N.A."/>
            <person name="Okamura Y."/>
            <person name="Vlamakis H."/>
            <person name="Li Y."/>
            <person name="Tanoue T."/>
            <person name="Takei H."/>
            <person name="Nittono H."/>
            <person name="Narushima S."/>
            <person name="Irie J."/>
            <person name="Itoh H."/>
            <person name="Moriya K."/>
            <person name="Sugiura Y."/>
            <person name="Suematsu M."/>
            <person name="Moritoki N."/>
            <person name="Shibata S."/>
            <person name="Littman R.D."/>
            <person name="Fischbach A.M."/>
            <person name="Uwamino Y."/>
            <person name="Inoue T."/>
            <person name="Honda A."/>
            <person name="Hattori M."/>
            <person name="Murai T."/>
            <person name="Xavier J.R."/>
            <person name="Hirose N."/>
            <person name="Honda K."/>
        </authorList>
    </citation>
    <scope>NUCLEOTIDE SEQUENCE</scope>
    <source>
        <strain evidence="3">CE91-St55</strain>
    </source>
</reference>
<dbReference type="EMBL" id="BQNJ01000001">
    <property type="protein sequence ID" value="GKH00107.1"/>
    <property type="molecule type" value="Genomic_DNA"/>
</dbReference>
<dbReference type="Gene3D" id="3.40.50.720">
    <property type="entry name" value="NAD(P)-binding Rossmann-like Domain"/>
    <property type="match status" value="1"/>
</dbReference>
<reference evidence="4 5" key="1">
    <citation type="submission" date="2019-09" db="EMBL/GenBank/DDBJ databases">
        <title>Draft genome sequencing of Hungatella hathewayi 123Y-2.</title>
        <authorList>
            <person name="Lv Q."/>
            <person name="Li S."/>
        </authorList>
    </citation>
    <scope>NUCLEOTIDE SEQUENCE [LARGE SCALE GENOMIC DNA]</scope>
    <source>
        <strain evidence="4 5">123Y-2</strain>
    </source>
</reference>
<evidence type="ECO:0000259" key="2">
    <source>
        <dbReference type="Pfam" id="PF01370"/>
    </source>
</evidence>
<evidence type="ECO:0000313" key="6">
    <source>
        <dbReference type="Proteomes" id="UP001055091"/>
    </source>
</evidence>
<comment type="similarity">
    <text evidence="1">Belongs to the NAD(P)-dependent epimerase/dehydratase family.</text>
</comment>
<protein>
    <submittedName>
        <fullName evidence="4">NAD-dependent epimerase/dehydratase family protein</fullName>
    </submittedName>
</protein>
<name>A0A174XLC9_9FIRM</name>
<evidence type="ECO:0000256" key="1">
    <source>
        <dbReference type="ARBA" id="ARBA00007637"/>
    </source>
</evidence>
<feature type="domain" description="NAD-dependent epimerase/dehydratase" evidence="2">
    <location>
        <begin position="4"/>
        <end position="241"/>
    </location>
</feature>
<comment type="caution">
    <text evidence="3">The sequence shown here is derived from an EMBL/GenBank/DDBJ whole genome shotgun (WGS) entry which is preliminary data.</text>
</comment>
<dbReference type="PANTHER" id="PTHR43000">
    <property type="entry name" value="DTDP-D-GLUCOSE 4,6-DEHYDRATASE-RELATED"/>
    <property type="match status" value="1"/>
</dbReference>
<dbReference type="InterPro" id="IPR036291">
    <property type="entry name" value="NAD(P)-bd_dom_sf"/>
</dbReference>
<accession>A0A174XLC9</accession>